<dbReference type="Proteomes" id="UP001164803">
    <property type="component" value="Plasmid unnamed1"/>
</dbReference>
<evidence type="ECO:0000313" key="10">
    <source>
        <dbReference type="Proteomes" id="UP001164803"/>
    </source>
</evidence>
<evidence type="ECO:0000256" key="2">
    <source>
        <dbReference type="ARBA" id="ARBA00022448"/>
    </source>
</evidence>
<protein>
    <recommendedName>
        <fullName evidence="7">Major facilitator superfamily (MFS) profile domain-containing protein</fullName>
    </recommendedName>
</protein>
<feature type="transmembrane region" description="Helical" evidence="6">
    <location>
        <begin position="20"/>
        <end position="43"/>
    </location>
</feature>
<sequence>MNIVNVDEVIQNSRFNRFHLVFLILCTFMITCDGYDTFMFGTIVPSLMKDWHMSAVVAGSLNSYALVGMGLGALVLSPVAD</sequence>
<name>A0ABY6ZAY5_9BACL</name>
<dbReference type="InterPro" id="IPR036259">
    <property type="entry name" value="MFS_trans_sf"/>
</dbReference>
<comment type="subcellular location">
    <subcellularLocation>
        <location evidence="1">Cell membrane</location>
        <topology evidence="1">Multi-pass membrane protein</topology>
    </subcellularLocation>
</comment>
<dbReference type="RefSeq" id="WP_268043664.1">
    <property type="nucleotide sequence ID" value="NZ_CP104064.1"/>
</dbReference>
<dbReference type="SUPFAM" id="SSF103473">
    <property type="entry name" value="MFS general substrate transporter"/>
    <property type="match status" value="1"/>
</dbReference>
<evidence type="ECO:0000313" key="8">
    <source>
        <dbReference type="EMBL" id="WAH36335.1"/>
    </source>
</evidence>
<dbReference type="EMBL" id="CP104064">
    <property type="protein sequence ID" value="WAH36335.1"/>
    <property type="molecule type" value="Genomic_DNA"/>
</dbReference>
<gene>
    <name evidence="8" type="ORF">NZD86_19215</name>
    <name evidence="9" type="ORF">NZD86_23840</name>
</gene>
<keyword evidence="4 6" id="KW-1133">Transmembrane helix</keyword>
<dbReference type="EMBL" id="CP104065">
    <property type="protein sequence ID" value="WAH39396.1"/>
    <property type="molecule type" value="Genomic_DNA"/>
</dbReference>
<reference evidence="9" key="1">
    <citation type="submission" date="2022-08" db="EMBL/GenBank/DDBJ databases">
        <title>Alicyclobacillus dauci DSM2870, complete genome.</title>
        <authorList>
            <person name="Wang Q."/>
            <person name="Cai R."/>
            <person name="Wang Z."/>
        </authorList>
    </citation>
    <scope>NUCLEOTIDE SEQUENCE</scope>
    <source>
        <strain evidence="9">DSM 28700</strain>
        <plasmid evidence="9">unnamed1</plasmid>
    </source>
</reference>
<evidence type="ECO:0000256" key="6">
    <source>
        <dbReference type="SAM" id="Phobius"/>
    </source>
</evidence>
<evidence type="ECO:0000259" key="7">
    <source>
        <dbReference type="PROSITE" id="PS50850"/>
    </source>
</evidence>
<accession>A0ABY6ZAY5</accession>
<keyword evidence="5 6" id="KW-0472">Membrane</keyword>
<keyword evidence="10" id="KW-1185">Reference proteome</keyword>
<keyword evidence="9" id="KW-0614">Plasmid</keyword>
<geneLocation type="plasmid" evidence="9 10">
    <name>unnamed1</name>
</geneLocation>
<evidence type="ECO:0000313" key="9">
    <source>
        <dbReference type="EMBL" id="WAH39396.1"/>
    </source>
</evidence>
<dbReference type="Proteomes" id="UP001164803">
    <property type="component" value="Chromosome"/>
</dbReference>
<keyword evidence="2" id="KW-0813">Transport</keyword>
<evidence type="ECO:0000256" key="1">
    <source>
        <dbReference type="ARBA" id="ARBA00004651"/>
    </source>
</evidence>
<dbReference type="InterPro" id="IPR020846">
    <property type="entry name" value="MFS_dom"/>
</dbReference>
<organism evidence="9 10">
    <name type="scientific">Alicyclobacillus dauci</name>
    <dbReference type="NCBI Taxonomy" id="1475485"/>
    <lineage>
        <taxon>Bacteria</taxon>
        <taxon>Bacillati</taxon>
        <taxon>Bacillota</taxon>
        <taxon>Bacilli</taxon>
        <taxon>Bacillales</taxon>
        <taxon>Alicyclobacillaceae</taxon>
        <taxon>Alicyclobacillus</taxon>
    </lineage>
</organism>
<proteinExistence type="predicted"/>
<dbReference type="Gene3D" id="1.20.1250.20">
    <property type="entry name" value="MFS general substrate transporter like domains"/>
    <property type="match status" value="1"/>
</dbReference>
<evidence type="ECO:0000256" key="5">
    <source>
        <dbReference type="ARBA" id="ARBA00023136"/>
    </source>
</evidence>
<dbReference type="PROSITE" id="PS50850">
    <property type="entry name" value="MFS"/>
    <property type="match status" value="1"/>
</dbReference>
<evidence type="ECO:0000256" key="3">
    <source>
        <dbReference type="ARBA" id="ARBA00022692"/>
    </source>
</evidence>
<feature type="transmembrane region" description="Helical" evidence="6">
    <location>
        <begin position="55"/>
        <end position="76"/>
    </location>
</feature>
<feature type="domain" description="Major facilitator superfamily (MFS) profile" evidence="7">
    <location>
        <begin position="22"/>
        <end position="81"/>
    </location>
</feature>
<evidence type="ECO:0000256" key="4">
    <source>
        <dbReference type="ARBA" id="ARBA00022989"/>
    </source>
</evidence>
<keyword evidence="3 6" id="KW-0812">Transmembrane</keyword>